<name>A0A2P7U215_9NEIS</name>
<evidence type="ECO:0000313" key="3">
    <source>
        <dbReference type="Proteomes" id="UP000241868"/>
    </source>
</evidence>
<keyword evidence="3" id="KW-1185">Reference proteome</keyword>
<dbReference type="CDD" id="cd21836">
    <property type="entry name" value="adhesin_CP"/>
    <property type="match status" value="1"/>
</dbReference>
<proteinExistence type="predicted"/>
<evidence type="ECO:0000313" key="2">
    <source>
        <dbReference type="EMBL" id="PSJ81018.1"/>
    </source>
</evidence>
<protein>
    <submittedName>
        <fullName evidence="2">Adhesin</fullName>
    </submittedName>
</protein>
<dbReference type="Proteomes" id="UP000241868">
    <property type="component" value="Unassembled WGS sequence"/>
</dbReference>
<dbReference type="AlphaFoldDB" id="A0A2P7U215"/>
<comment type="caution">
    <text evidence="2">The sequence shown here is derived from an EMBL/GenBank/DDBJ whole genome shotgun (WGS) entry which is preliminary data.</text>
</comment>
<dbReference type="OrthoDB" id="8612002at2"/>
<dbReference type="Pfam" id="PF24574">
    <property type="entry name" value="Nm-ACP"/>
    <property type="match status" value="1"/>
</dbReference>
<accession>A0A2P7U215</accession>
<sequence>MIQPDEAREITTKVRQVTYNCSIGGRVGVTYGFDKQKYPTYAQARLGGKNRFLPINWQHSDVATDSFSFGDENTWTIGGSSLTLGSYHNSNVLILSPGSKISYKNCKVASIKKVKG</sequence>
<feature type="domain" description="ACP-like" evidence="1">
    <location>
        <begin position="13"/>
        <end position="107"/>
    </location>
</feature>
<dbReference type="InterPro" id="IPR056025">
    <property type="entry name" value="ACP_dom"/>
</dbReference>
<gene>
    <name evidence="2" type="ORF">C7N83_02975</name>
</gene>
<evidence type="ECO:0000259" key="1">
    <source>
        <dbReference type="Pfam" id="PF24574"/>
    </source>
</evidence>
<dbReference type="EMBL" id="PXYY01000010">
    <property type="protein sequence ID" value="PSJ81018.1"/>
    <property type="molecule type" value="Genomic_DNA"/>
</dbReference>
<reference evidence="2 3" key="1">
    <citation type="submission" date="2018-03" db="EMBL/GenBank/DDBJ databases">
        <title>Neisseria weixii sp. nov., isolated from the intestinal contents of Tibetan Plateau pika (Ochotona curzoniae) in Yushu, Qinghai Province, China.</title>
        <authorList>
            <person name="Gui Z."/>
        </authorList>
    </citation>
    <scope>NUCLEOTIDE SEQUENCE [LARGE SCALE GENOMIC DNA]</scope>
    <source>
        <strain evidence="2 3">ATCC 51483</strain>
    </source>
</reference>
<organism evidence="2 3">
    <name type="scientific">Neisseria iguanae</name>
    <dbReference type="NCBI Taxonomy" id="90242"/>
    <lineage>
        <taxon>Bacteria</taxon>
        <taxon>Pseudomonadati</taxon>
        <taxon>Pseudomonadota</taxon>
        <taxon>Betaproteobacteria</taxon>
        <taxon>Neisseriales</taxon>
        <taxon>Neisseriaceae</taxon>
        <taxon>Neisseria</taxon>
    </lineage>
</organism>